<feature type="domain" description="Rhamnogalacturonase A/B/Epimerase-like pectate lyase" evidence="5">
    <location>
        <begin position="83"/>
        <end position="128"/>
    </location>
</feature>
<sequence length="521" mass="57865">MELAILMLTVGSAVVEIKCGSIYRLEEAYTIFLNGEERGTTQKVVTSLFNLSPDRDYLLQLAGEDGSIRGEISFHTKTETAVLNVRDFGASGEGEQDDTVFIQAAIMACPPEGRVVIPPGKYRVTSLFLKSNSNLELEEGAVLIYDGRPGRLPILPGLLSGKEENSFALGSWEGESADMYAALFTGCGAENVNLYGKGEILGGASMEDWWSEENRQSSPHRPRMLFLTHCKHIRVQGLHFSMCPSWCIHPCFCSDLGIYDVEIINPEDSPNTDGINPESCEDVEIAGCHFSLGDDCIAIKSGKGRRAQENPVPGSHIQIRQCFMENGHGGVTIGSEISSGVHHVTVRDCCFRNTDRGLRIKTRRGRGKSCVVDAILFENIYMEQVDTPFVLNCFYFCEPDGRSDYVQTKEALPADERTPNMGELVFRHIYCTDCHIAAAFFYGLPEKKIKSVFMEDVRIRYAKDARPGLPAMMCGVEKMCRKGLFFRNVERLCLKGIDIRGQESEAIDAADVDVIIREVQE</sequence>
<evidence type="ECO:0000256" key="4">
    <source>
        <dbReference type="RuleBase" id="RU361169"/>
    </source>
</evidence>
<proteinExistence type="inferred from homology"/>
<organism evidence="6 7">
    <name type="scientific">Eisenbergiella tayi</name>
    <dbReference type="NCBI Taxonomy" id="1432052"/>
    <lineage>
        <taxon>Bacteria</taxon>
        <taxon>Bacillati</taxon>
        <taxon>Bacillota</taxon>
        <taxon>Clostridia</taxon>
        <taxon>Lachnospirales</taxon>
        <taxon>Lachnospiraceae</taxon>
        <taxon>Eisenbergiella</taxon>
    </lineage>
</organism>
<protein>
    <submittedName>
        <fullName evidence="6">Polygalacturonase</fullName>
        <ecNumber evidence="6">3.2.1.15</ecNumber>
    </submittedName>
</protein>
<gene>
    <name evidence="6" type="primary">pgl_1</name>
    <name evidence="6" type="ORF">BEI61_00716</name>
</gene>
<dbReference type="PATRIC" id="fig|1432052.4.peg.811"/>
<evidence type="ECO:0000256" key="3">
    <source>
        <dbReference type="ARBA" id="ARBA00023295"/>
    </source>
</evidence>
<dbReference type="EMBL" id="MCGH01000001">
    <property type="protein sequence ID" value="ODM09087.1"/>
    <property type="molecule type" value="Genomic_DNA"/>
</dbReference>
<dbReference type="Gene3D" id="2.160.20.10">
    <property type="entry name" value="Single-stranded right-handed beta-helix, Pectin lyase-like"/>
    <property type="match status" value="1"/>
</dbReference>
<evidence type="ECO:0000313" key="7">
    <source>
        <dbReference type="Proteomes" id="UP000094067"/>
    </source>
</evidence>
<evidence type="ECO:0000256" key="2">
    <source>
        <dbReference type="ARBA" id="ARBA00022801"/>
    </source>
</evidence>
<name>A0A1E3AK62_9FIRM</name>
<dbReference type="InterPro" id="IPR051801">
    <property type="entry name" value="GH28_Enzymes"/>
</dbReference>
<dbReference type="PANTHER" id="PTHR31339:SF9">
    <property type="entry name" value="PLASMIN AND FIBRONECTIN-BINDING PROTEIN A"/>
    <property type="match status" value="1"/>
</dbReference>
<evidence type="ECO:0000259" key="5">
    <source>
        <dbReference type="Pfam" id="PF12708"/>
    </source>
</evidence>
<reference evidence="6 7" key="1">
    <citation type="submission" date="2016-07" db="EMBL/GenBank/DDBJ databases">
        <title>Characterization of isolates of Eisenbergiella tayi derived from blood cultures, using whole genome sequencing.</title>
        <authorList>
            <person name="Burdz T."/>
            <person name="Wiebe D."/>
            <person name="Huynh C."/>
            <person name="Bernard K."/>
        </authorList>
    </citation>
    <scope>NUCLEOTIDE SEQUENCE [LARGE SCALE GENOMIC DNA]</scope>
    <source>
        <strain evidence="6 7">NML 110608</strain>
    </source>
</reference>
<dbReference type="InterPro" id="IPR024535">
    <property type="entry name" value="RHGA/B-epi-like_pectate_lyase"/>
</dbReference>
<evidence type="ECO:0000256" key="1">
    <source>
        <dbReference type="ARBA" id="ARBA00008834"/>
    </source>
</evidence>
<dbReference type="InterPro" id="IPR012334">
    <property type="entry name" value="Pectin_lyas_fold"/>
</dbReference>
<dbReference type="InterPro" id="IPR011050">
    <property type="entry name" value="Pectin_lyase_fold/virulence"/>
</dbReference>
<accession>A0A1E3AK62</accession>
<keyword evidence="3 4" id="KW-0326">Glycosidase</keyword>
<dbReference type="SMART" id="SM00710">
    <property type="entry name" value="PbH1"/>
    <property type="match status" value="4"/>
</dbReference>
<dbReference type="Pfam" id="PF12708">
    <property type="entry name" value="Pect-lyase_RHGA_epim"/>
    <property type="match status" value="1"/>
</dbReference>
<dbReference type="RefSeq" id="WP_069151263.1">
    <property type="nucleotide sequence ID" value="NZ_MCGH01000001.1"/>
</dbReference>
<keyword evidence="2 4" id="KW-0378">Hydrolase</keyword>
<dbReference type="InterPro" id="IPR006626">
    <property type="entry name" value="PbH1"/>
</dbReference>
<comment type="caution">
    <text evidence="6">The sequence shown here is derived from an EMBL/GenBank/DDBJ whole genome shotgun (WGS) entry which is preliminary data.</text>
</comment>
<comment type="similarity">
    <text evidence="1 4">Belongs to the glycosyl hydrolase 28 family.</text>
</comment>
<dbReference type="GO" id="GO:0005975">
    <property type="term" value="P:carbohydrate metabolic process"/>
    <property type="evidence" value="ECO:0007669"/>
    <property type="project" value="InterPro"/>
</dbReference>
<dbReference type="Proteomes" id="UP000094067">
    <property type="component" value="Unassembled WGS sequence"/>
</dbReference>
<dbReference type="InterPro" id="IPR000743">
    <property type="entry name" value="Glyco_hydro_28"/>
</dbReference>
<dbReference type="GO" id="GO:0004650">
    <property type="term" value="F:polygalacturonase activity"/>
    <property type="evidence" value="ECO:0007669"/>
    <property type="project" value="UniProtKB-EC"/>
</dbReference>
<dbReference type="EC" id="3.2.1.15" evidence="6"/>
<dbReference type="PANTHER" id="PTHR31339">
    <property type="entry name" value="PECTIN LYASE-RELATED"/>
    <property type="match status" value="1"/>
</dbReference>
<evidence type="ECO:0000313" key="6">
    <source>
        <dbReference type="EMBL" id="ODM09087.1"/>
    </source>
</evidence>
<dbReference type="Pfam" id="PF00295">
    <property type="entry name" value="Glyco_hydro_28"/>
    <property type="match status" value="1"/>
</dbReference>
<dbReference type="AlphaFoldDB" id="A0A1E3AK62"/>
<dbReference type="SUPFAM" id="SSF51126">
    <property type="entry name" value="Pectin lyase-like"/>
    <property type="match status" value="1"/>
</dbReference>